<feature type="transmembrane region" description="Helical" evidence="1">
    <location>
        <begin position="20"/>
        <end position="42"/>
    </location>
</feature>
<accession>A0AAU9SDN5</accession>
<dbReference type="Proteomes" id="UP000836841">
    <property type="component" value="Chromosome 4"/>
</dbReference>
<name>A0AAU9SDN5_THLAR</name>
<keyword evidence="3" id="KW-1185">Reference proteome</keyword>
<evidence type="ECO:0000256" key="1">
    <source>
        <dbReference type="SAM" id="Phobius"/>
    </source>
</evidence>
<keyword evidence="1" id="KW-0812">Transmembrane</keyword>
<organism evidence="2 3">
    <name type="scientific">Thlaspi arvense</name>
    <name type="common">Field penny-cress</name>
    <dbReference type="NCBI Taxonomy" id="13288"/>
    <lineage>
        <taxon>Eukaryota</taxon>
        <taxon>Viridiplantae</taxon>
        <taxon>Streptophyta</taxon>
        <taxon>Embryophyta</taxon>
        <taxon>Tracheophyta</taxon>
        <taxon>Spermatophyta</taxon>
        <taxon>Magnoliopsida</taxon>
        <taxon>eudicotyledons</taxon>
        <taxon>Gunneridae</taxon>
        <taxon>Pentapetalae</taxon>
        <taxon>rosids</taxon>
        <taxon>malvids</taxon>
        <taxon>Brassicales</taxon>
        <taxon>Brassicaceae</taxon>
        <taxon>Thlaspideae</taxon>
        <taxon>Thlaspi</taxon>
    </lineage>
</organism>
<keyword evidence="1" id="KW-0472">Membrane</keyword>
<gene>
    <name evidence="2" type="ORF">TAV2_LOCUS13921</name>
</gene>
<dbReference type="AlphaFoldDB" id="A0AAU9SDN5"/>
<evidence type="ECO:0000313" key="2">
    <source>
        <dbReference type="EMBL" id="CAH2061285.1"/>
    </source>
</evidence>
<sequence length="134" mass="15343">MHTIDLTIIITTTVIALPRLPLPSVLSLPTVPLFFPLLHYLFDFFGSKPISSDLSAASFSIAFSSLSLVWFGPVSEICFNPNFILNVILYFILATILYNKRIFAMVPYSHWGWREDNLMDIRKGKREEIDEEES</sequence>
<dbReference type="EMBL" id="OU466860">
    <property type="protein sequence ID" value="CAH2061285.1"/>
    <property type="molecule type" value="Genomic_DNA"/>
</dbReference>
<keyword evidence="1" id="KW-1133">Transmembrane helix</keyword>
<feature type="transmembrane region" description="Helical" evidence="1">
    <location>
        <begin position="83"/>
        <end position="99"/>
    </location>
</feature>
<reference evidence="2 3" key="1">
    <citation type="submission" date="2022-03" db="EMBL/GenBank/DDBJ databases">
        <authorList>
            <person name="Nunn A."/>
            <person name="Chopra R."/>
            <person name="Nunn A."/>
            <person name="Contreras Garrido A."/>
        </authorList>
    </citation>
    <scope>NUCLEOTIDE SEQUENCE [LARGE SCALE GENOMIC DNA]</scope>
</reference>
<evidence type="ECO:0000313" key="3">
    <source>
        <dbReference type="Proteomes" id="UP000836841"/>
    </source>
</evidence>
<protein>
    <submittedName>
        <fullName evidence="2">Uncharacterized protein</fullName>
    </submittedName>
</protein>
<proteinExistence type="predicted"/>